<feature type="region of interest" description="Disordered" evidence="1">
    <location>
        <begin position="70"/>
        <end position="99"/>
    </location>
</feature>
<evidence type="ECO:0000313" key="2">
    <source>
        <dbReference type="EMBL" id="KAK4503503.1"/>
    </source>
</evidence>
<dbReference type="Proteomes" id="UP001305779">
    <property type="component" value="Unassembled WGS sequence"/>
</dbReference>
<comment type="caution">
    <text evidence="2">The sequence shown here is derived from an EMBL/GenBank/DDBJ whole genome shotgun (WGS) entry which is preliminary data.</text>
</comment>
<feature type="region of interest" description="Disordered" evidence="1">
    <location>
        <begin position="1"/>
        <end position="53"/>
    </location>
</feature>
<feature type="compositionally biased region" description="Basic and acidic residues" evidence="1">
    <location>
        <begin position="26"/>
        <end position="38"/>
    </location>
</feature>
<gene>
    <name evidence="2" type="ORF">PRZ48_004418</name>
</gene>
<protein>
    <submittedName>
        <fullName evidence="2">Uncharacterized protein</fullName>
    </submittedName>
</protein>
<sequence length="363" mass="39214">MDGRHSAVQGATVEDSGRASSVYSESSDHRPSHLDSRNGSRNGSRHASYTPSYMSNIAAKSTEALTIRTTQSREGGGRPIAPSQLNTNTTQAVDAPSIPQPLSGPPGILLVLIANTVHPSTIFYLEMLLSRQNFSGILFAASKSQEAALKQLKMDVYALIGRLRKELVVAVHMKHEWNQVEMEAFAAEATKHGDGLQGVICCPEFDETGTADIDVLTLGADQLERSWRQSVSFLHAAVKATTIHLLTRCKPVNPASNGISARTPHGPFFLVAGSTTYTSASQITKSACDTLVLQLERSTQAKGLTVGFTEALLIPEPTREPPPKPSDESPVQIEKFDAGYEDPVFVPGESPTKLWSSWALYND</sequence>
<dbReference type="EMBL" id="JAXOVC010000003">
    <property type="protein sequence ID" value="KAK4503503.1"/>
    <property type="molecule type" value="Genomic_DNA"/>
</dbReference>
<organism evidence="2 3">
    <name type="scientific">Zasmidium cellare</name>
    <name type="common">Wine cellar mold</name>
    <name type="synonym">Racodium cellare</name>
    <dbReference type="NCBI Taxonomy" id="395010"/>
    <lineage>
        <taxon>Eukaryota</taxon>
        <taxon>Fungi</taxon>
        <taxon>Dikarya</taxon>
        <taxon>Ascomycota</taxon>
        <taxon>Pezizomycotina</taxon>
        <taxon>Dothideomycetes</taxon>
        <taxon>Dothideomycetidae</taxon>
        <taxon>Mycosphaerellales</taxon>
        <taxon>Mycosphaerellaceae</taxon>
        <taxon>Zasmidium</taxon>
    </lineage>
</organism>
<reference evidence="2 3" key="1">
    <citation type="journal article" date="2023" name="G3 (Bethesda)">
        <title>A chromosome-level genome assembly of Zasmidium syzygii isolated from banana leaves.</title>
        <authorList>
            <person name="van Westerhoven A.C."/>
            <person name="Mehrabi R."/>
            <person name="Talebi R."/>
            <person name="Steentjes M.B.F."/>
            <person name="Corcolon B."/>
            <person name="Chong P.A."/>
            <person name="Kema G.H.J."/>
            <person name="Seidl M.F."/>
        </authorList>
    </citation>
    <scope>NUCLEOTIDE SEQUENCE [LARGE SCALE GENOMIC DNA]</scope>
    <source>
        <strain evidence="2 3">P124</strain>
    </source>
</reference>
<feature type="compositionally biased region" description="Polar residues" evidence="1">
    <location>
        <begin position="83"/>
        <end position="92"/>
    </location>
</feature>
<feature type="compositionally biased region" description="Polar residues" evidence="1">
    <location>
        <begin position="39"/>
        <end position="53"/>
    </location>
</feature>
<name>A0ABR0EQX7_ZASCE</name>
<evidence type="ECO:0000256" key="1">
    <source>
        <dbReference type="SAM" id="MobiDB-lite"/>
    </source>
</evidence>
<proteinExistence type="predicted"/>
<keyword evidence="3" id="KW-1185">Reference proteome</keyword>
<accession>A0ABR0EQX7</accession>
<evidence type="ECO:0000313" key="3">
    <source>
        <dbReference type="Proteomes" id="UP001305779"/>
    </source>
</evidence>